<sequence length="226" mass="26429">MGYFVKITEFPSLDYKFGAFPDKWLQKENQNQLFMKIRFGLYPLSTFIVFLTIFTFAACDTRKKKKQNNELNQLTLEASTLKASADSSWKSMIAEDDQKIKYLSRLLEEVEYTKAFDPQAVQQLKEQIAQLKKDRYQQEEITNIHKVDAYDSLEQGVIYAVINYSKENPKFDHYPAMAELIQGIQDLHDQVLSQRINYDKAAFAYNEFLEANEPLEGQPFPTFIQE</sequence>
<evidence type="ECO:0000313" key="3">
    <source>
        <dbReference type="Proteomes" id="UP001310022"/>
    </source>
</evidence>
<dbReference type="AlphaFoldDB" id="A0AAN4VX57"/>
<organism evidence="2 3">
    <name type="scientific">Persicobacter diffluens</name>
    <dbReference type="NCBI Taxonomy" id="981"/>
    <lineage>
        <taxon>Bacteria</taxon>
        <taxon>Pseudomonadati</taxon>
        <taxon>Bacteroidota</taxon>
        <taxon>Cytophagia</taxon>
        <taxon>Cytophagales</taxon>
        <taxon>Persicobacteraceae</taxon>
        <taxon>Persicobacter</taxon>
    </lineage>
</organism>
<reference evidence="2 3" key="1">
    <citation type="submission" date="2021-12" db="EMBL/GenBank/DDBJ databases">
        <title>Genome sequencing of bacteria with rrn-lacking chromosome and rrn-plasmid.</title>
        <authorList>
            <person name="Anda M."/>
            <person name="Iwasaki W."/>
        </authorList>
    </citation>
    <scope>NUCLEOTIDE SEQUENCE [LARGE SCALE GENOMIC DNA]</scope>
    <source>
        <strain evidence="2 3">NBRC 15940</strain>
    </source>
</reference>
<accession>A0AAN4VX57</accession>
<keyword evidence="1" id="KW-1133">Transmembrane helix</keyword>
<feature type="transmembrane region" description="Helical" evidence="1">
    <location>
        <begin position="39"/>
        <end position="59"/>
    </location>
</feature>
<keyword evidence="1" id="KW-0812">Transmembrane</keyword>
<name>A0AAN4VX57_9BACT</name>
<comment type="caution">
    <text evidence="2">The sequence shown here is derived from an EMBL/GenBank/DDBJ whole genome shotgun (WGS) entry which is preliminary data.</text>
</comment>
<evidence type="ECO:0008006" key="4">
    <source>
        <dbReference type="Google" id="ProtNLM"/>
    </source>
</evidence>
<dbReference type="EMBL" id="BQKE01000001">
    <property type="protein sequence ID" value="GJM61739.1"/>
    <property type="molecule type" value="Genomic_DNA"/>
</dbReference>
<evidence type="ECO:0000256" key="1">
    <source>
        <dbReference type="SAM" id="Phobius"/>
    </source>
</evidence>
<dbReference type="Proteomes" id="UP001310022">
    <property type="component" value="Unassembled WGS sequence"/>
</dbReference>
<keyword evidence="1" id="KW-0472">Membrane</keyword>
<evidence type="ECO:0000313" key="2">
    <source>
        <dbReference type="EMBL" id="GJM61739.1"/>
    </source>
</evidence>
<dbReference type="SUPFAM" id="SSF140478">
    <property type="entry name" value="LemA-like"/>
    <property type="match status" value="1"/>
</dbReference>
<keyword evidence="3" id="KW-1185">Reference proteome</keyword>
<protein>
    <recommendedName>
        <fullName evidence="4">LemA family protein</fullName>
    </recommendedName>
</protein>
<gene>
    <name evidence="2" type="ORF">PEDI_22910</name>
</gene>
<dbReference type="InterPro" id="IPR023353">
    <property type="entry name" value="LemA-like_dom_sf"/>
</dbReference>
<proteinExistence type="predicted"/>